<evidence type="ECO:0000256" key="2">
    <source>
        <dbReference type="ARBA" id="ARBA00007362"/>
    </source>
</evidence>
<keyword evidence="5 6" id="KW-0472">Membrane</keyword>
<comment type="similarity">
    <text evidence="2">Belongs to the EamA transporter family.</text>
</comment>
<dbReference type="RefSeq" id="WP_311617445.1">
    <property type="nucleotide sequence ID" value="NZ_JAVREV010000005.1"/>
</dbReference>
<dbReference type="Pfam" id="PF00892">
    <property type="entry name" value="EamA"/>
    <property type="match status" value="2"/>
</dbReference>
<comment type="subcellular location">
    <subcellularLocation>
        <location evidence="1">Membrane</location>
        <topology evidence="1">Multi-pass membrane protein</topology>
    </subcellularLocation>
</comment>
<evidence type="ECO:0000259" key="7">
    <source>
        <dbReference type="Pfam" id="PF00892"/>
    </source>
</evidence>
<dbReference type="PANTHER" id="PTHR32322:SF9">
    <property type="entry name" value="AMINO-ACID METABOLITE EFFLUX PUMP-RELATED"/>
    <property type="match status" value="1"/>
</dbReference>
<feature type="transmembrane region" description="Helical" evidence="6">
    <location>
        <begin position="131"/>
        <end position="150"/>
    </location>
</feature>
<gene>
    <name evidence="8" type="ORF">RM779_10715</name>
</gene>
<accession>A0ABU2S241</accession>
<feature type="transmembrane region" description="Helical" evidence="6">
    <location>
        <begin position="216"/>
        <end position="238"/>
    </location>
</feature>
<evidence type="ECO:0000313" key="8">
    <source>
        <dbReference type="EMBL" id="MDT0443063.1"/>
    </source>
</evidence>
<sequence length="311" mass="31867">MPQARTAGSPMVPGQFLLLAFAWGASFLFIKIGLEGLSPAQVVLGRMVTGAAALLVIVAVTRQRLPRDPVVWGHLAVVAVLLCVAPFLLFAWAELRLSSGLASIYNATTPLMTMLVALVALPGERPDRVKLAGLLVGFAGVSVVLAPWRGSAGGSGTAQAACLLATFCYGLAFVYLRRFVSPRGLPALAVAAVQVGLGAVIMLLAAPFVATSPVHLSWPVVLAVSALGVAGTGLAYVWNTNVVASWGATSASTVTYLTPVVGVALGIAVLGEAVTWSEPAGALIVFVGIAISQGRVPALGARAGPGTRRRR</sequence>
<protein>
    <submittedName>
        <fullName evidence="8">DMT family transporter</fullName>
    </submittedName>
</protein>
<comment type="caution">
    <text evidence="8">The sequence shown here is derived from an EMBL/GenBank/DDBJ whole genome shotgun (WGS) entry which is preliminary data.</text>
</comment>
<evidence type="ECO:0000256" key="5">
    <source>
        <dbReference type="ARBA" id="ARBA00023136"/>
    </source>
</evidence>
<evidence type="ECO:0000256" key="6">
    <source>
        <dbReference type="SAM" id="Phobius"/>
    </source>
</evidence>
<keyword evidence="9" id="KW-1185">Reference proteome</keyword>
<name>A0ABU2S241_9ACTN</name>
<evidence type="ECO:0000256" key="1">
    <source>
        <dbReference type="ARBA" id="ARBA00004141"/>
    </source>
</evidence>
<dbReference type="InterPro" id="IPR037185">
    <property type="entry name" value="EmrE-like"/>
</dbReference>
<feature type="domain" description="EamA" evidence="7">
    <location>
        <begin position="16"/>
        <end position="145"/>
    </location>
</feature>
<feature type="transmembrane region" description="Helical" evidence="6">
    <location>
        <begin position="282"/>
        <end position="301"/>
    </location>
</feature>
<feature type="transmembrane region" description="Helical" evidence="6">
    <location>
        <begin position="99"/>
        <end position="119"/>
    </location>
</feature>
<keyword evidence="4 6" id="KW-1133">Transmembrane helix</keyword>
<evidence type="ECO:0000256" key="4">
    <source>
        <dbReference type="ARBA" id="ARBA00022989"/>
    </source>
</evidence>
<keyword evidence="3 6" id="KW-0812">Transmembrane</keyword>
<feature type="transmembrane region" description="Helical" evidence="6">
    <location>
        <begin position="40"/>
        <end position="60"/>
    </location>
</feature>
<organism evidence="8 9">
    <name type="scientific">Streptomyces johnsoniae</name>
    <dbReference type="NCBI Taxonomy" id="3075532"/>
    <lineage>
        <taxon>Bacteria</taxon>
        <taxon>Bacillati</taxon>
        <taxon>Actinomycetota</taxon>
        <taxon>Actinomycetes</taxon>
        <taxon>Kitasatosporales</taxon>
        <taxon>Streptomycetaceae</taxon>
        <taxon>Streptomyces</taxon>
    </lineage>
</organism>
<evidence type="ECO:0000313" key="9">
    <source>
        <dbReference type="Proteomes" id="UP001183615"/>
    </source>
</evidence>
<reference evidence="9" key="1">
    <citation type="submission" date="2023-07" db="EMBL/GenBank/DDBJ databases">
        <title>30 novel species of actinomycetes from the DSMZ collection.</title>
        <authorList>
            <person name="Nouioui I."/>
        </authorList>
    </citation>
    <scope>NUCLEOTIDE SEQUENCE [LARGE SCALE GENOMIC DNA]</scope>
    <source>
        <strain evidence="9">DSM 41886</strain>
    </source>
</reference>
<dbReference type="EMBL" id="JAVREV010000005">
    <property type="protein sequence ID" value="MDT0443063.1"/>
    <property type="molecule type" value="Genomic_DNA"/>
</dbReference>
<dbReference type="SUPFAM" id="SSF103481">
    <property type="entry name" value="Multidrug resistance efflux transporter EmrE"/>
    <property type="match status" value="2"/>
</dbReference>
<feature type="domain" description="EamA" evidence="7">
    <location>
        <begin position="161"/>
        <end position="291"/>
    </location>
</feature>
<proteinExistence type="inferred from homology"/>
<feature type="transmembrane region" description="Helical" evidence="6">
    <location>
        <begin position="12"/>
        <end position="34"/>
    </location>
</feature>
<dbReference type="PANTHER" id="PTHR32322">
    <property type="entry name" value="INNER MEMBRANE TRANSPORTER"/>
    <property type="match status" value="1"/>
</dbReference>
<evidence type="ECO:0000256" key="3">
    <source>
        <dbReference type="ARBA" id="ARBA00022692"/>
    </source>
</evidence>
<feature type="transmembrane region" description="Helical" evidence="6">
    <location>
        <begin position="188"/>
        <end position="210"/>
    </location>
</feature>
<feature type="transmembrane region" description="Helical" evidence="6">
    <location>
        <begin position="250"/>
        <end position="270"/>
    </location>
</feature>
<dbReference type="InterPro" id="IPR000620">
    <property type="entry name" value="EamA_dom"/>
</dbReference>
<dbReference type="Proteomes" id="UP001183615">
    <property type="component" value="Unassembled WGS sequence"/>
</dbReference>
<feature type="transmembrane region" description="Helical" evidence="6">
    <location>
        <begin position="72"/>
        <end position="93"/>
    </location>
</feature>
<feature type="transmembrane region" description="Helical" evidence="6">
    <location>
        <begin position="156"/>
        <end position="176"/>
    </location>
</feature>
<dbReference type="InterPro" id="IPR050638">
    <property type="entry name" value="AA-Vitamin_Transporters"/>
</dbReference>